<name>A0A120IAP1_9LACT</name>
<dbReference type="KEGG" id="auh:AWM75_01050"/>
<organism evidence="1 2">
    <name type="scientific">Aerococcus urinaehominis</name>
    <dbReference type="NCBI Taxonomy" id="128944"/>
    <lineage>
        <taxon>Bacteria</taxon>
        <taxon>Bacillati</taxon>
        <taxon>Bacillota</taxon>
        <taxon>Bacilli</taxon>
        <taxon>Lactobacillales</taxon>
        <taxon>Aerococcaceae</taxon>
        <taxon>Aerococcus</taxon>
    </lineage>
</organism>
<dbReference type="AlphaFoldDB" id="A0A120IAP1"/>
<dbReference type="RefSeq" id="WP_067977324.1">
    <property type="nucleotide sequence ID" value="NZ_CP014163.1"/>
</dbReference>
<reference evidence="1 2" key="1">
    <citation type="journal article" date="2016" name="Genome Announc.">
        <title>Complete Genome Sequences of Aerococcus christensenii CCUG 28831T, Aerococcus sanguinicola CCUG 43001T, Aerococcus urinae CCUG 36881T, Aerococcus urinaeequi CCUG 28094T, Aerococcus urinaehominis CCUG 42038 BT, and Aerococcus viridans CCUG 4311T.</title>
        <authorList>
            <person name="Carkaci D."/>
            <person name="Dargis R."/>
            <person name="Nielsen X.C."/>
            <person name="Skovgaard O."/>
            <person name="Fuursted K."/>
            <person name="Christensen J.J."/>
        </authorList>
    </citation>
    <scope>NUCLEOTIDE SEQUENCE [LARGE SCALE GENOMIC DNA]</scope>
    <source>
        <strain evidence="1 2">CCUG42038B</strain>
    </source>
</reference>
<evidence type="ECO:0000313" key="1">
    <source>
        <dbReference type="EMBL" id="AMB98665.1"/>
    </source>
</evidence>
<dbReference type="Proteomes" id="UP000062260">
    <property type="component" value="Chromosome"/>
</dbReference>
<sequence length="97" mass="10765">MLGYLMLAMGFLTAFAGWKINRTQSNIYEDSDQLTPRDARQMALALMLLSLGLVLAGALTLWTSLGQTWILIALVISLAGAYFVAKPVTDKYKPRRK</sequence>
<evidence type="ECO:0000313" key="2">
    <source>
        <dbReference type="Proteomes" id="UP000062260"/>
    </source>
</evidence>
<proteinExistence type="predicted"/>
<dbReference type="EMBL" id="CP014163">
    <property type="protein sequence ID" value="AMB98665.1"/>
    <property type="molecule type" value="Genomic_DNA"/>
</dbReference>
<protein>
    <submittedName>
        <fullName evidence="1">Uncharacterized protein</fullName>
    </submittedName>
</protein>
<keyword evidence="2" id="KW-1185">Reference proteome</keyword>
<accession>A0A120IAP1</accession>
<gene>
    <name evidence="1" type="ORF">AWM75_01050</name>
</gene>
<dbReference type="STRING" id="128944.AWM75_01050"/>
<reference evidence="2" key="2">
    <citation type="submission" date="2016-01" db="EMBL/GenBank/DDBJ databases">
        <title>Six Aerococcus type strain genome sequencing and assembly using PacBio and Illumina Hiseq.</title>
        <authorList>
            <person name="Carkaci D."/>
            <person name="Dargis R."/>
            <person name="Nielsen X.C."/>
            <person name="Skovgaard O."/>
            <person name="Fuursted K."/>
            <person name="Christensen J.J."/>
        </authorList>
    </citation>
    <scope>NUCLEOTIDE SEQUENCE [LARGE SCALE GENOMIC DNA]</scope>
    <source>
        <strain evidence="2">CCUG42038B</strain>
    </source>
</reference>